<keyword evidence="3" id="KW-1185">Reference proteome</keyword>
<dbReference type="Pfam" id="PF02126">
    <property type="entry name" value="PTE"/>
    <property type="match status" value="1"/>
</dbReference>
<dbReference type="Proteomes" id="UP001233673">
    <property type="component" value="Unassembled WGS sequence"/>
</dbReference>
<evidence type="ECO:0000256" key="1">
    <source>
        <dbReference type="SAM" id="MobiDB-lite"/>
    </source>
</evidence>
<name>A0ABT9ICT8_9ACTN</name>
<reference evidence="3" key="1">
    <citation type="submission" date="2023-05" db="EMBL/GenBank/DDBJ databases">
        <title>Draft genome of Pseudofrankia sp. BMG5.37.</title>
        <authorList>
            <person name="Gtari M."/>
            <person name="Ghodhbane F."/>
            <person name="Sbissi I."/>
        </authorList>
    </citation>
    <scope>NUCLEOTIDE SEQUENCE [LARGE SCALE GENOMIC DNA]</scope>
    <source>
        <strain evidence="3">BMG 814</strain>
    </source>
</reference>
<feature type="compositionally biased region" description="Low complexity" evidence="1">
    <location>
        <begin position="81"/>
        <end position="99"/>
    </location>
</feature>
<dbReference type="InterPro" id="IPR001559">
    <property type="entry name" value="Phosphotriesterase"/>
</dbReference>
<dbReference type="EMBL" id="JASNFN010000012">
    <property type="protein sequence ID" value="MDP5183388.1"/>
    <property type="molecule type" value="Genomic_DNA"/>
</dbReference>
<organism evidence="2 3">
    <name type="scientific">Blastococcus carthaginiensis</name>
    <dbReference type="NCBI Taxonomy" id="3050034"/>
    <lineage>
        <taxon>Bacteria</taxon>
        <taxon>Bacillati</taxon>
        <taxon>Actinomycetota</taxon>
        <taxon>Actinomycetes</taxon>
        <taxon>Geodermatophilales</taxon>
        <taxon>Geodermatophilaceae</taxon>
        <taxon>Blastococcus</taxon>
    </lineage>
</organism>
<feature type="compositionally biased region" description="Pro residues" evidence="1">
    <location>
        <begin position="100"/>
        <end position="113"/>
    </location>
</feature>
<accession>A0ABT9ICT8</accession>
<comment type="caution">
    <text evidence="2">The sequence shown here is derived from an EMBL/GenBank/DDBJ whole genome shotgun (WGS) entry which is preliminary data.</text>
</comment>
<dbReference type="SUPFAM" id="SSF51556">
    <property type="entry name" value="Metallo-dependent hydrolases"/>
    <property type="match status" value="1"/>
</dbReference>
<sequence length="150" mass="15203">MAGTGVKAGMPTCAIDRQGMIRGVERVLRAVAKAHLRTGVPITLHTHPTASTRPAASPCAWPADSPTSASAEPTPCCSCRTCTPASSTPPLANCCASSPSTPPATTSPPADHPAPPRKSAGPDPRIVGPGYADVLRHHTVGLTGFEPATP</sequence>
<feature type="region of interest" description="Disordered" evidence="1">
    <location>
        <begin position="44"/>
        <end position="133"/>
    </location>
</feature>
<dbReference type="RefSeq" id="WP_306000053.1">
    <property type="nucleotide sequence ID" value="NZ_JASNFN010000012.1"/>
</dbReference>
<dbReference type="Gene3D" id="3.20.20.140">
    <property type="entry name" value="Metal-dependent hydrolases"/>
    <property type="match status" value="1"/>
</dbReference>
<dbReference type="InterPro" id="IPR032466">
    <property type="entry name" value="Metal_Hydrolase"/>
</dbReference>
<protein>
    <submittedName>
        <fullName evidence="2">Uncharacterized protein</fullName>
    </submittedName>
</protein>
<gene>
    <name evidence="2" type="ORF">QOZ88_12125</name>
</gene>
<evidence type="ECO:0000313" key="3">
    <source>
        <dbReference type="Proteomes" id="UP001233673"/>
    </source>
</evidence>
<proteinExistence type="predicted"/>
<evidence type="ECO:0000313" key="2">
    <source>
        <dbReference type="EMBL" id="MDP5183388.1"/>
    </source>
</evidence>